<sequence length="215" mass="24744">MNANRSYVERYLEYKRRLNPDFSIPSAYPDSKHSEIYQGFKNRFGNQSGYIVSGVNWFLSGICSWVMYPQDVPEQENAGFFFDVFGRNSLVKQYGNGYMTKEEFNNAIKLARKQGMAVGLDIFIQGGGHAINLWGAEFDEKGEVSTIYLVDNNDGNLGDWMYKAKIVYEQDASSGALFTYMKWVYNEDLKIKIMDLVLLDKGTSYWESFFKNKNG</sequence>
<name>A0A414FZ57_9BACT</name>
<feature type="domain" description="Ig protease IdeS" evidence="1">
    <location>
        <begin position="3"/>
        <end position="156"/>
    </location>
</feature>
<dbReference type="Pfam" id="PF09028">
    <property type="entry name" value="Mac-1"/>
    <property type="match status" value="1"/>
</dbReference>
<dbReference type="Proteomes" id="UP000284361">
    <property type="component" value="Unassembled WGS sequence"/>
</dbReference>
<evidence type="ECO:0000313" key="2">
    <source>
        <dbReference type="EMBL" id="RHD57062.1"/>
    </source>
</evidence>
<proteinExistence type="predicted"/>
<evidence type="ECO:0000259" key="1">
    <source>
        <dbReference type="Pfam" id="PF09028"/>
    </source>
</evidence>
<comment type="caution">
    <text evidence="2">The sequence shown here is derived from an EMBL/GenBank/DDBJ whole genome shotgun (WGS) entry which is preliminary data.</text>
</comment>
<gene>
    <name evidence="2" type="ORF">DW789_04360</name>
</gene>
<accession>A0A414FZ57</accession>
<dbReference type="SUPFAM" id="SSF54001">
    <property type="entry name" value="Cysteine proteinases"/>
    <property type="match status" value="1"/>
</dbReference>
<protein>
    <recommendedName>
        <fullName evidence="1">Ig protease IdeS domain-containing protein</fullName>
    </recommendedName>
</protein>
<dbReference type="Gene3D" id="3.90.70.10">
    <property type="entry name" value="Cysteine proteinases"/>
    <property type="match status" value="1"/>
</dbReference>
<organism evidence="2 3">
    <name type="scientific">Phocaeicola plebeius</name>
    <dbReference type="NCBI Taxonomy" id="310297"/>
    <lineage>
        <taxon>Bacteria</taxon>
        <taxon>Pseudomonadati</taxon>
        <taxon>Bacteroidota</taxon>
        <taxon>Bacteroidia</taxon>
        <taxon>Bacteroidales</taxon>
        <taxon>Bacteroidaceae</taxon>
        <taxon>Phocaeicola</taxon>
    </lineage>
</organism>
<dbReference type="EMBL" id="QSJG01000005">
    <property type="protein sequence ID" value="RHD57062.1"/>
    <property type="molecule type" value="Genomic_DNA"/>
</dbReference>
<dbReference type="RefSeq" id="WP_118163790.1">
    <property type="nucleotide sequence ID" value="NZ_JAQEYB010000017.1"/>
</dbReference>
<dbReference type="AlphaFoldDB" id="A0A414FZ57"/>
<evidence type="ECO:0000313" key="3">
    <source>
        <dbReference type="Proteomes" id="UP000284361"/>
    </source>
</evidence>
<dbReference type="GO" id="GO:0008233">
    <property type="term" value="F:peptidase activity"/>
    <property type="evidence" value="ECO:0007669"/>
    <property type="project" value="InterPro"/>
</dbReference>
<reference evidence="2 3" key="1">
    <citation type="submission" date="2018-08" db="EMBL/GenBank/DDBJ databases">
        <title>A genome reference for cultivated species of the human gut microbiota.</title>
        <authorList>
            <person name="Zou Y."/>
            <person name="Xue W."/>
            <person name="Luo G."/>
        </authorList>
    </citation>
    <scope>NUCLEOTIDE SEQUENCE [LARGE SCALE GENOMIC DNA]</scope>
    <source>
        <strain evidence="2 3">AM31-10</strain>
    </source>
</reference>
<dbReference type="InterPro" id="IPR015117">
    <property type="entry name" value="IdeS"/>
</dbReference>
<dbReference type="InterPro" id="IPR038765">
    <property type="entry name" value="Papain-like_cys_pep_sf"/>
</dbReference>